<comment type="catalytic activity">
    <reaction evidence="6">
        <text>a long chain fatty alcohol + a fatty acyl-CoA = a long-chain alcohol wax ester + CoA</text>
        <dbReference type="Rhea" id="RHEA:38443"/>
        <dbReference type="ChEBI" id="CHEBI:17135"/>
        <dbReference type="ChEBI" id="CHEBI:57287"/>
        <dbReference type="ChEBI" id="CHEBI:77636"/>
        <dbReference type="ChEBI" id="CHEBI:235323"/>
        <dbReference type="EC" id="2.3.1.75"/>
    </reaction>
</comment>
<evidence type="ECO:0000256" key="7">
    <source>
        <dbReference type="ARBA" id="ARBA00048109"/>
    </source>
</evidence>
<evidence type="ECO:0000256" key="2">
    <source>
        <dbReference type="ARBA" id="ARBA00005189"/>
    </source>
</evidence>
<evidence type="ECO:0000256" key="8">
    <source>
        <dbReference type="SAM" id="Phobius"/>
    </source>
</evidence>
<accession>A0A316UP10</accession>
<dbReference type="PANTHER" id="PTHR31650">
    <property type="entry name" value="O-ACYLTRANSFERASE (WSD1-LIKE) FAMILY PROTEIN"/>
    <property type="match status" value="1"/>
</dbReference>
<feature type="domain" description="O-acyltransferase WSD1 C-terminal" evidence="10">
    <location>
        <begin position="502"/>
        <end position="571"/>
    </location>
</feature>
<comment type="catalytic activity">
    <reaction evidence="7">
        <text>an acyl-CoA + a 1,2-diacyl-sn-glycerol = a triacyl-sn-glycerol + CoA</text>
        <dbReference type="Rhea" id="RHEA:10868"/>
        <dbReference type="ChEBI" id="CHEBI:17815"/>
        <dbReference type="ChEBI" id="CHEBI:57287"/>
        <dbReference type="ChEBI" id="CHEBI:58342"/>
        <dbReference type="ChEBI" id="CHEBI:64615"/>
        <dbReference type="EC" id="2.3.1.20"/>
    </reaction>
</comment>
<dbReference type="STRING" id="1569628.A0A316UP10"/>
<keyword evidence="4" id="KW-0012">Acyltransferase</keyword>
<feature type="transmembrane region" description="Helical" evidence="8">
    <location>
        <begin position="258"/>
        <end position="278"/>
    </location>
</feature>
<evidence type="ECO:0000256" key="6">
    <source>
        <dbReference type="ARBA" id="ARBA00047604"/>
    </source>
</evidence>
<evidence type="ECO:0000256" key="3">
    <source>
        <dbReference type="ARBA" id="ARBA00022679"/>
    </source>
</evidence>
<dbReference type="InterPro" id="IPR004255">
    <property type="entry name" value="O-acyltransferase_WSD1_N"/>
</dbReference>
<dbReference type="OrthoDB" id="619536at2759"/>
<evidence type="ECO:0000256" key="4">
    <source>
        <dbReference type="ARBA" id="ARBA00023315"/>
    </source>
</evidence>
<name>A0A316UP10_9BASI</name>
<dbReference type="GO" id="GO:0004144">
    <property type="term" value="F:diacylglycerol O-acyltransferase activity"/>
    <property type="evidence" value="ECO:0007669"/>
    <property type="project" value="UniProtKB-EC"/>
</dbReference>
<keyword evidence="8" id="KW-0812">Transmembrane</keyword>
<comment type="pathway">
    <text evidence="2">Lipid metabolism.</text>
</comment>
<proteinExistence type="inferred from homology"/>
<evidence type="ECO:0000259" key="9">
    <source>
        <dbReference type="Pfam" id="PF03007"/>
    </source>
</evidence>
<dbReference type="Proteomes" id="UP000245884">
    <property type="component" value="Unassembled WGS sequence"/>
</dbReference>
<keyword evidence="3" id="KW-0808">Transferase</keyword>
<dbReference type="GeneID" id="37029675"/>
<keyword evidence="12" id="KW-1185">Reference proteome</keyword>
<dbReference type="UniPathway" id="UPA00282"/>
<dbReference type="GO" id="GO:0005886">
    <property type="term" value="C:plasma membrane"/>
    <property type="evidence" value="ECO:0007669"/>
    <property type="project" value="TreeGrafter"/>
</dbReference>
<evidence type="ECO:0000313" key="11">
    <source>
        <dbReference type="EMBL" id="PWN25643.1"/>
    </source>
</evidence>
<evidence type="ECO:0000313" key="12">
    <source>
        <dbReference type="Proteomes" id="UP000245884"/>
    </source>
</evidence>
<dbReference type="InterPro" id="IPR045034">
    <property type="entry name" value="O-acyltransferase_WSD1-like"/>
</dbReference>
<evidence type="ECO:0000256" key="1">
    <source>
        <dbReference type="ARBA" id="ARBA00004771"/>
    </source>
</evidence>
<evidence type="ECO:0000259" key="10">
    <source>
        <dbReference type="Pfam" id="PF06974"/>
    </source>
</evidence>
<protein>
    <submittedName>
        <fullName evidence="11">Uncharacterized protein</fullName>
    </submittedName>
</protein>
<comment type="pathway">
    <text evidence="1">Glycerolipid metabolism; triacylglycerol biosynthesis.</text>
</comment>
<gene>
    <name evidence="11" type="ORF">BDZ90DRAFT_255428</name>
</gene>
<keyword evidence="8" id="KW-1133">Transmembrane helix</keyword>
<dbReference type="Pfam" id="PF03007">
    <property type="entry name" value="WS_DGAT_cat"/>
    <property type="match status" value="1"/>
</dbReference>
<organism evidence="11 12">
    <name type="scientific">Jaminaea rosea</name>
    <dbReference type="NCBI Taxonomy" id="1569628"/>
    <lineage>
        <taxon>Eukaryota</taxon>
        <taxon>Fungi</taxon>
        <taxon>Dikarya</taxon>
        <taxon>Basidiomycota</taxon>
        <taxon>Ustilaginomycotina</taxon>
        <taxon>Exobasidiomycetes</taxon>
        <taxon>Microstromatales</taxon>
        <taxon>Microstromatales incertae sedis</taxon>
        <taxon>Jaminaea</taxon>
    </lineage>
</organism>
<dbReference type="Pfam" id="PF06974">
    <property type="entry name" value="WS_DGAT_C"/>
    <property type="match status" value="1"/>
</dbReference>
<feature type="domain" description="O-acyltransferase WSD1-like N-terminal" evidence="9">
    <location>
        <begin position="95"/>
        <end position="205"/>
    </location>
</feature>
<dbReference type="EMBL" id="KZ819675">
    <property type="protein sequence ID" value="PWN25643.1"/>
    <property type="molecule type" value="Genomic_DNA"/>
</dbReference>
<sequence>MEARNGRVASKESSPMSWLDAVEHRLDEHLHAQARKGGVRGSLSRQLLSCGDWLEDEVRSRREAIGGIDNMWLALSHYEFNPVCVASYTLKEKPSTEAIVDSFWKLTDQFPKYRSKLVNTGRRLHGSEFTTDMQFDIRNHVAFKRLPEPAGPVELDNYIAQVEALPWDFDKPLWEATILDNYRDAQGAHAALVMRGHHSAADGQGFVMSQLSVTSYAKELDRLLDDASHLIHDAKRGTAKPSKLHKALKPLDRFHKTLPLQLVLFALFWTFLVISGIIEGVYSLFQGAYMTALFLLTSWRSPKVTARHQGPRPSEKEFATSKALPLSEVKLIQTAFSGGAPGSLRQRIQGGPKNHTVFGHLTLNDVLCTVLADVIGAELHQPPPLPRNASLLRKLWWSFVDTTHHFMPRPVALMIPISIRKPGDWSMRNWSTGALAYLPNDGKLPKEPMALWKRLHGSSSALSILKHGWLPRLSFWLIQLPTGQIPLLFPSPLWKPFDFIGKVILNLTLTSFTAVLTNVPGPSSGGIKLAGSEIIRWSAAPPQAGPGTLGIGVITYGDGVAVTIIADHVAGTEGVARRLCKNFERRWQDYVKASQRVLDEAGKGKKE</sequence>
<dbReference type="PANTHER" id="PTHR31650:SF1">
    <property type="entry name" value="WAX ESTER SYNTHASE_DIACYLGLYCEROL ACYLTRANSFERASE 4-RELATED"/>
    <property type="match status" value="1"/>
</dbReference>
<dbReference type="GO" id="GO:0047196">
    <property type="term" value="F:long-chain-alcohol O-fatty-acyltransferase activity"/>
    <property type="evidence" value="ECO:0007669"/>
    <property type="project" value="UniProtKB-EC"/>
</dbReference>
<dbReference type="InterPro" id="IPR009721">
    <property type="entry name" value="O-acyltransferase_WSD1_C"/>
</dbReference>
<evidence type="ECO:0000256" key="5">
    <source>
        <dbReference type="ARBA" id="ARBA00024360"/>
    </source>
</evidence>
<reference evidence="11 12" key="1">
    <citation type="journal article" date="2018" name="Mol. Biol. Evol.">
        <title>Broad Genomic Sampling Reveals a Smut Pathogenic Ancestry of the Fungal Clade Ustilaginomycotina.</title>
        <authorList>
            <person name="Kijpornyongpan T."/>
            <person name="Mondo S.J."/>
            <person name="Barry K."/>
            <person name="Sandor L."/>
            <person name="Lee J."/>
            <person name="Lipzen A."/>
            <person name="Pangilinan J."/>
            <person name="LaButti K."/>
            <person name="Hainaut M."/>
            <person name="Henrissat B."/>
            <person name="Grigoriev I.V."/>
            <person name="Spatafora J.W."/>
            <person name="Aime M.C."/>
        </authorList>
    </citation>
    <scope>NUCLEOTIDE SEQUENCE [LARGE SCALE GENOMIC DNA]</scope>
    <source>
        <strain evidence="11 12">MCA 5214</strain>
    </source>
</reference>
<keyword evidence="8" id="KW-0472">Membrane</keyword>
<comment type="similarity">
    <text evidence="5">In the N-terminal section; belongs to the long-chain O-acyltransferase family.</text>
</comment>
<dbReference type="GO" id="GO:0019432">
    <property type="term" value="P:triglyceride biosynthetic process"/>
    <property type="evidence" value="ECO:0007669"/>
    <property type="project" value="UniProtKB-UniPathway"/>
</dbReference>
<dbReference type="RefSeq" id="XP_025360255.1">
    <property type="nucleotide sequence ID" value="XM_025507852.1"/>
</dbReference>
<dbReference type="AlphaFoldDB" id="A0A316UP10"/>